<evidence type="ECO:0000313" key="16">
    <source>
        <dbReference type="EMBL" id="WVZ15932.1"/>
    </source>
</evidence>
<dbReference type="Pfam" id="PF08263">
    <property type="entry name" value="LRRNT_2"/>
    <property type="match status" value="1"/>
</dbReference>
<dbReference type="GO" id="GO:0005886">
    <property type="term" value="C:plasma membrane"/>
    <property type="evidence" value="ECO:0007669"/>
    <property type="project" value="UniProtKB-SubCell"/>
</dbReference>
<proteinExistence type="inferred from homology"/>
<dbReference type="InterPro" id="IPR013210">
    <property type="entry name" value="LRR_N_plant-typ"/>
</dbReference>
<keyword evidence="3" id="KW-1003">Cell membrane</keyword>
<feature type="domain" description="Leucine-rich repeat-containing N-terminal plant-type" evidence="14">
    <location>
        <begin position="26"/>
        <end position="63"/>
    </location>
</feature>
<keyword evidence="5 12" id="KW-0812">Transmembrane</keyword>
<evidence type="ECO:0000256" key="13">
    <source>
        <dbReference type="SAM" id="SignalP"/>
    </source>
</evidence>
<keyword evidence="9 12" id="KW-0472">Membrane</keyword>
<dbReference type="InterPro" id="IPR003591">
    <property type="entry name" value="Leu-rich_rpt_typical-subtyp"/>
</dbReference>
<evidence type="ECO:0000256" key="6">
    <source>
        <dbReference type="ARBA" id="ARBA00022729"/>
    </source>
</evidence>
<dbReference type="Pfam" id="PF00560">
    <property type="entry name" value="LRR_1"/>
    <property type="match status" value="10"/>
</dbReference>
<keyword evidence="17" id="KW-1185">Reference proteome</keyword>
<dbReference type="SUPFAM" id="SSF52047">
    <property type="entry name" value="RNI-like"/>
    <property type="match status" value="1"/>
</dbReference>
<evidence type="ECO:0000256" key="1">
    <source>
        <dbReference type="ARBA" id="ARBA00004251"/>
    </source>
</evidence>
<dbReference type="InterPro" id="IPR001611">
    <property type="entry name" value="Leu-rich_rpt"/>
</dbReference>
<dbReference type="Pfam" id="PF12799">
    <property type="entry name" value="LRR_4"/>
    <property type="match status" value="1"/>
</dbReference>
<evidence type="ECO:0000259" key="15">
    <source>
        <dbReference type="Pfam" id="PF23598"/>
    </source>
</evidence>
<dbReference type="InterPro" id="IPR025875">
    <property type="entry name" value="Leu-rich_rpt_4"/>
</dbReference>
<dbReference type="FunFam" id="3.80.10.10:FF:000041">
    <property type="entry name" value="LRR receptor-like serine/threonine-protein kinase ERECTA"/>
    <property type="match status" value="1"/>
</dbReference>
<feature type="transmembrane region" description="Helical" evidence="12">
    <location>
        <begin position="1107"/>
        <end position="1127"/>
    </location>
</feature>
<dbReference type="EMBL" id="CP144697">
    <property type="protein sequence ID" value="WVZ15932.1"/>
    <property type="molecule type" value="Genomic_DNA"/>
</dbReference>
<evidence type="ECO:0000256" key="9">
    <source>
        <dbReference type="ARBA" id="ARBA00023136"/>
    </source>
</evidence>
<dbReference type="Gene3D" id="3.80.10.10">
    <property type="entry name" value="Ribonuclease Inhibitor"/>
    <property type="match status" value="6"/>
</dbReference>
<dbReference type="FunFam" id="3.80.10.10:FF:000383">
    <property type="entry name" value="Leucine-rich repeat receptor protein kinase EMS1"/>
    <property type="match status" value="1"/>
</dbReference>
<keyword evidence="11" id="KW-0325">Glycoprotein</keyword>
<protein>
    <recommendedName>
        <fullName evidence="18">Leucine-rich repeat-containing N-terminal plant-type domain-containing protein</fullName>
    </recommendedName>
</protein>
<keyword evidence="4" id="KW-0433">Leucine-rich repeat</keyword>
<sequence>MNILKVMMFVFVVSVVLHVAHGQCIPKEREALFQFKAAIVDHRGMLSSWTTPDCCQWEGIRCSNLTAHIISLHLPGQYHYESLFLHYYYESYSLRHYYESPSRRYISGEIHKSLMELRHLQYFNLSFNSFRGTNIPEFLGSLTNLRYLDLSSCRFSGQIPTQISSLSHLKYLNLADNYYLNGSIPREIGNLSRLEYLDLSGNSFEGYIPSQLGNLSNLHQLYLGGTYNSDLKIVTSDQWLSNLNCLTHLSFDSISNFKSSPSWLRTIAKLPKLRELSLSECGLSDHFLFSFNPSNFNFSTSLSVLRLSDNSFTQPMILQWLSNTTSNLVELDLSWNLLKGEDLKSFMNICSLHSLYMDRNNMSEDLLSILHNFFSGCVRYSLQELSLTNNQITGSIPDLSAFSNLKMLDLSYNQLSGKIPEGTRLPSHLEQMLIGSNSLEGGVPKSFGNTCTLELLDLSFNKLSENLTVIFNHLSGCSRYSLRKLYLDQNKFNGTLPDFSIFSKLETLDISRNRLDGVPKLLHNGTVLCSLNLFNNSLSENLPTIMHHLPSSLQSLNLGMNQISGTLPSNLATMFPSLKELYLDSNKLNGTISEDLRFPTELEVLYLKSNSLKGVLTDSHFYNMTKLERLILSDNSLMLEVSQNWVSTSQLEIIELRSCKLGPLFPKWLEKQNEFKTLDISNSGISGTVPKWFWTKFGLSNWMSINISCNNLQGTIPNLQIETTYYSLSLASNQFEGHVPSFLRSSISLDLSNNKFSNSSWFLCSGGVVETLYQLDFSNNKFSGQIPDCWTHFKSLAYLNMSQNKFSGEIPSSMGSLLELHVLLLRNNNLSGKIPSILKNCTQLVMMDITENRLSGSIPDWIGNKLSQLQFLSLRGNYFRGSLPLQICYLKSIQLLDLSQNNLSGEIPNCIKNFSSMAQTTSLRDYRGHQYLVITYYTSDNYLHHLNAILMWKGSKQMFTNIGLSLLKSIDLSNNQLSGEIPKEIEGLFGLVSLNLSRNQLKGKIPSNVGKLTSLEFLDLSQNQLVGSIPSSLAEIDRLTMLDLSHNYLSGKIPTGTQLQSFDASNYEDNVDLCGPPLKKLCIGGVARQEPIVKFQDDDNLIFDREYYISMTIGFVISFWGSVWLYVMRVVKVLKRLHTT</sequence>
<feature type="signal peptide" evidence="13">
    <location>
        <begin position="1"/>
        <end position="22"/>
    </location>
</feature>
<comment type="subcellular location">
    <subcellularLocation>
        <location evidence="1">Cell membrane</location>
        <topology evidence="1">Single-pass type I membrane protein</topology>
    </subcellularLocation>
</comment>
<dbReference type="SMART" id="SM00365">
    <property type="entry name" value="LRR_SD22"/>
    <property type="match status" value="13"/>
</dbReference>
<evidence type="ECO:0000256" key="11">
    <source>
        <dbReference type="ARBA" id="ARBA00023180"/>
    </source>
</evidence>
<dbReference type="FunFam" id="3.80.10.10:FF:000111">
    <property type="entry name" value="LRR receptor-like serine/threonine-protein kinase ERECTA"/>
    <property type="match status" value="1"/>
</dbReference>
<dbReference type="PROSITE" id="PS51450">
    <property type="entry name" value="LRR"/>
    <property type="match status" value="3"/>
</dbReference>
<evidence type="ECO:0000256" key="12">
    <source>
        <dbReference type="SAM" id="Phobius"/>
    </source>
</evidence>
<dbReference type="PANTHER" id="PTHR48063:SF98">
    <property type="entry name" value="LRR RECEPTOR-LIKE SERINE_THREONINE-PROTEIN KINASE FLS2"/>
    <property type="match status" value="1"/>
</dbReference>
<comment type="similarity">
    <text evidence="2">Belongs to the RLP family.</text>
</comment>
<dbReference type="InterPro" id="IPR046956">
    <property type="entry name" value="RLP23-like"/>
</dbReference>
<evidence type="ECO:0000256" key="7">
    <source>
        <dbReference type="ARBA" id="ARBA00022737"/>
    </source>
</evidence>
<dbReference type="InterPro" id="IPR032675">
    <property type="entry name" value="LRR_dom_sf"/>
</dbReference>
<feature type="chain" id="PRO_5042943497" description="Leucine-rich repeat-containing N-terminal plant-type domain-containing protein" evidence="13">
    <location>
        <begin position="23"/>
        <end position="1140"/>
    </location>
</feature>
<keyword evidence="6 13" id="KW-0732">Signal</keyword>
<gene>
    <name evidence="16" type="ORF">V8G54_013498</name>
</gene>
<dbReference type="PANTHER" id="PTHR48063">
    <property type="entry name" value="LRR RECEPTOR-LIKE KINASE"/>
    <property type="match status" value="1"/>
</dbReference>
<evidence type="ECO:0000256" key="10">
    <source>
        <dbReference type="ARBA" id="ARBA00023170"/>
    </source>
</evidence>
<dbReference type="Proteomes" id="UP001374535">
    <property type="component" value="Chromosome 4"/>
</dbReference>
<evidence type="ECO:0000256" key="4">
    <source>
        <dbReference type="ARBA" id="ARBA00022614"/>
    </source>
</evidence>
<dbReference type="SMART" id="SM00369">
    <property type="entry name" value="LRR_TYP"/>
    <property type="match status" value="10"/>
</dbReference>
<reference evidence="16 17" key="1">
    <citation type="journal article" date="2023" name="Life. Sci Alliance">
        <title>Evolutionary insights into 3D genome organization and epigenetic landscape of Vigna mungo.</title>
        <authorList>
            <person name="Junaid A."/>
            <person name="Singh B."/>
            <person name="Bhatia S."/>
        </authorList>
    </citation>
    <scope>NUCLEOTIDE SEQUENCE [LARGE SCALE GENOMIC DNA]</scope>
    <source>
        <strain evidence="16">Urdbean</strain>
    </source>
</reference>
<dbReference type="PRINTS" id="PR00019">
    <property type="entry name" value="LEURICHRPT"/>
</dbReference>
<evidence type="ECO:0000256" key="2">
    <source>
        <dbReference type="ARBA" id="ARBA00009592"/>
    </source>
</evidence>
<keyword evidence="7" id="KW-0677">Repeat</keyword>
<name>A0AAQ3S3B6_VIGMU</name>
<dbReference type="FunFam" id="3.80.10.10:FF:000213">
    <property type="entry name" value="Tyrosine-sulfated glycopeptide receptor 1"/>
    <property type="match status" value="1"/>
</dbReference>
<evidence type="ECO:0000313" key="17">
    <source>
        <dbReference type="Proteomes" id="UP001374535"/>
    </source>
</evidence>
<keyword evidence="10" id="KW-0675">Receptor</keyword>
<organism evidence="16 17">
    <name type="scientific">Vigna mungo</name>
    <name type="common">Black gram</name>
    <name type="synonym">Phaseolus mungo</name>
    <dbReference type="NCBI Taxonomy" id="3915"/>
    <lineage>
        <taxon>Eukaryota</taxon>
        <taxon>Viridiplantae</taxon>
        <taxon>Streptophyta</taxon>
        <taxon>Embryophyta</taxon>
        <taxon>Tracheophyta</taxon>
        <taxon>Spermatophyta</taxon>
        <taxon>Magnoliopsida</taxon>
        <taxon>eudicotyledons</taxon>
        <taxon>Gunneridae</taxon>
        <taxon>Pentapetalae</taxon>
        <taxon>rosids</taxon>
        <taxon>fabids</taxon>
        <taxon>Fabales</taxon>
        <taxon>Fabaceae</taxon>
        <taxon>Papilionoideae</taxon>
        <taxon>50 kb inversion clade</taxon>
        <taxon>NPAAA clade</taxon>
        <taxon>indigoferoid/millettioid clade</taxon>
        <taxon>Phaseoleae</taxon>
        <taxon>Vigna</taxon>
    </lineage>
</organism>
<dbReference type="AlphaFoldDB" id="A0AAQ3S3B6"/>
<dbReference type="SUPFAM" id="SSF52058">
    <property type="entry name" value="L domain-like"/>
    <property type="match status" value="3"/>
</dbReference>
<evidence type="ECO:0000256" key="8">
    <source>
        <dbReference type="ARBA" id="ARBA00022989"/>
    </source>
</evidence>
<dbReference type="Pfam" id="PF23598">
    <property type="entry name" value="LRR_14"/>
    <property type="match status" value="1"/>
</dbReference>
<dbReference type="GO" id="GO:0007165">
    <property type="term" value="P:signal transduction"/>
    <property type="evidence" value="ECO:0007669"/>
    <property type="project" value="UniProtKB-ARBA"/>
</dbReference>
<evidence type="ECO:0000256" key="5">
    <source>
        <dbReference type="ARBA" id="ARBA00022692"/>
    </source>
</evidence>
<keyword evidence="8 12" id="KW-1133">Transmembrane helix</keyword>
<evidence type="ECO:0008006" key="18">
    <source>
        <dbReference type="Google" id="ProtNLM"/>
    </source>
</evidence>
<evidence type="ECO:0000259" key="14">
    <source>
        <dbReference type="Pfam" id="PF08263"/>
    </source>
</evidence>
<feature type="domain" description="Disease resistance R13L4/SHOC-2-like LRR" evidence="15">
    <location>
        <begin position="112"/>
        <end position="380"/>
    </location>
</feature>
<accession>A0AAQ3S3B6</accession>
<evidence type="ECO:0000256" key="3">
    <source>
        <dbReference type="ARBA" id="ARBA00022475"/>
    </source>
</evidence>
<dbReference type="InterPro" id="IPR055414">
    <property type="entry name" value="LRR_R13L4/SHOC2-like"/>
</dbReference>